<keyword evidence="7" id="KW-1185">Reference proteome</keyword>
<evidence type="ECO:0000256" key="3">
    <source>
        <dbReference type="ARBA" id="ARBA00022970"/>
    </source>
</evidence>
<comment type="caution">
    <text evidence="6">The sequence shown here is derived from an EMBL/GenBank/DDBJ whole genome shotgun (WGS) entry which is preliminary data.</text>
</comment>
<feature type="chain" id="PRO_5018001622" evidence="4">
    <location>
        <begin position="32"/>
        <end position="413"/>
    </location>
</feature>
<dbReference type="GO" id="GO:0006865">
    <property type="term" value="P:amino acid transport"/>
    <property type="evidence" value="ECO:0007669"/>
    <property type="project" value="UniProtKB-KW"/>
</dbReference>
<feature type="signal peptide" evidence="4">
    <location>
        <begin position="1"/>
        <end position="31"/>
    </location>
</feature>
<organism evidence="6 7">
    <name type="scientific">Xanthobacter tagetidis</name>
    <dbReference type="NCBI Taxonomy" id="60216"/>
    <lineage>
        <taxon>Bacteria</taxon>
        <taxon>Pseudomonadati</taxon>
        <taxon>Pseudomonadota</taxon>
        <taxon>Alphaproteobacteria</taxon>
        <taxon>Hyphomicrobiales</taxon>
        <taxon>Xanthobacteraceae</taxon>
        <taxon>Xanthobacter</taxon>
    </lineage>
</organism>
<dbReference type="OrthoDB" id="8188158at2"/>
<gene>
    <name evidence="6" type="ORF">D9R14_15615</name>
</gene>
<evidence type="ECO:0000256" key="2">
    <source>
        <dbReference type="ARBA" id="ARBA00022729"/>
    </source>
</evidence>
<evidence type="ECO:0000313" key="7">
    <source>
        <dbReference type="Proteomes" id="UP000269692"/>
    </source>
</evidence>
<dbReference type="InterPro" id="IPR028082">
    <property type="entry name" value="Peripla_BP_I"/>
</dbReference>
<keyword evidence="2 4" id="KW-0732">Signal</keyword>
<dbReference type="AlphaFoldDB" id="A0A3L7A7N7"/>
<keyword evidence="3" id="KW-0813">Transport</keyword>
<comment type="similarity">
    <text evidence="1">Belongs to the leucine-binding protein family.</text>
</comment>
<dbReference type="EMBL" id="RCTF01000013">
    <property type="protein sequence ID" value="RLP76303.1"/>
    <property type="molecule type" value="Genomic_DNA"/>
</dbReference>
<feature type="domain" description="Leucine-binding protein" evidence="5">
    <location>
        <begin position="38"/>
        <end position="373"/>
    </location>
</feature>
<dbReference type="Proteomes" id="UP000269692">
    <property type="component" value="Unassembled WGS sequence"/>
</dbReference>
<proteinExistence type="inferred from homology"/>
<reference evidence="6 7" key="1">
    <citation type="submission" date="2018-10" db="EMBL/GenBank/DDBJ databases">
        <title>Xanthobacter tagetidis genome sequencing and assembly.</title>
        <authorList>
            <person name="Maclea K.S."/>
            <person name="Goen A.E."/>
            <person name="Fatima S.A."/>
        </authorList>
    </citation>
    <scope>NUCLEOTIDE SEQUENCE [LARGE SCALE GENOMIC DNA]</scope>
    <source>
        <strain evidence="6 7">ATCC 700314</strain>
    </source>
</reference>
<dbReference type="Pfam" id="PF13458">
    <property type="entry name" value="Peripla_BP_6"/>
    <property type="match status" value="1"/>
</dbReference>
<dbReference type="InterPro" id="IPR028081">
    <property type="entry name" value="Leu-bd"/>
</dbReference>
<name>A0A3L7A7N7_9HYPH</name>
<sequence>MQNRKHFLRTIRTSAAGAIAALALMATPSSAEISDGVVKIGIINDQSGPLSDLSGRGSVIAARLALEDFKKLAPAVKVELLVADHQNKPDVGAQVVRRWFAEGVDMVADVGNSAVALAIQSLGREKNKLVMYSAVGTVDITGKQCAPTGLAWLHDNYNLVAGPIRKLVGQGQNKWFFIAADYAFGRNMVAESERILGSVGGKSVGSVFHPLGNADYSSFLLQAQSSGAKVVAFANAGEQLVSSIKQWNEFNMNAGGQTPVALLMFLTDIHGMGLQMAKGLTGVTAWYWDLNDDTRAFAKRFYALHGAMPTAPQAAVYSAVFHYLKSVAAIQSDDTDLVLEKMRATPVDDFYAPGAKLRADNKLVHDFYLVQVKEPKALDKPWAYYNVVEKISADVAYRPLSESDCPLVAGKTK</sequence>
<dbReference type="PANTHER" id="PTHR30483">
    <property type="entry name" value="LEUCINE-SPECIFIC-BINDING PROTEIN"/>
    <property type="match status" value="1"/>
</dbReference>
<evidence type="ECO:0000256" key="4">
    <source>
        <dbReference type="SAM" id="SignalP"/>
    </source>
</evidence>
<dbReference type="InterPro" id="IPR051010">
    <property type="entry name" value="BCAA_transport"/>
</dbReference>
<dbReference type="SUPFAM" id="SSF53822">
    <property type="entry name" value="Periplasmic binding protein-like I"/>
    <property type="match status" value="1"/>
</dbReference>
<evidence type="ECO:0000259" key="5">
    <source>
        <dbReference type="Pfam" id="PF13458"/>
    </source>
</evidence>
<evidence type="ECO:0000256" key="1">
    <source>
        <dbReference type="ARBA" id="ARBA00010062"/>
    </source>
</evidence>
<protein>
    <submittedName>
        <fullName evidence="6">ABC transporter substrate-binding protein</fullName>
    </submittedName>
</protein>
<accession>A0A3L7A7N7</accession>
<keyword evidence="3" id="KW-0029">Amino-acid transport</keyword>
<evidence type="ECO:0000313" key="6">
    <source>
        <dbReference type="EMBL" id="RLP76303.1"/>
    </source>
</evidence>
<dbReference type="PANTHER" id="PTHR30483:SF6">
    <property type="entry name" value="PERIPLASMIC BINDING PROTEIN OF ABC TRANSPORTER FOR NATURAL AMINO ACIDS"/>
    <property type="match status" value="1"/>
</dbReference>
<dbReference type="Gene3D" id="3.40.50.2300">
    <property type="match status" value="2"/>
</dbReference>
<dbReference type="CDD" id="cd06327">
    <property type="entry name" value="PBP1_SBP-like"/>
    <property type="match status" value="1"/>
</dbReference>